<evidence type="ECO:0000313" key="1">
    <source>
        <dbReference type="EMBL" id="KZS06414.1"/>
    </source>
</evidence>
<reference evidence="1 2" key="1">
    <citation type="submission" date="2016-03" db="EMBL/GenBank/DDBJ databases">
        <title>EvidentialGene: Evidence-directed Construction of Genes on Genomes.</title>
        <authorList>
            <person name="Gilbert D.G."/>
            <person name="Choi J.-H."/>
            <person name="Mockaitis K."/>
            <person name="Colbourne J."/>
            <person name="Pfrender M."/>
        </authorList>
    </citation>
    <scope>NUCLEOTIDE SEQUENCE [LARGE SCALE GENOMIC DNA]</scope>
    <source>
        <strain evidence="1 2">Xinb3</strain>
        <tissue evidence="1">Complete organism</tissue>
    </source>
</reference>
<dbReference type="EMBL" id="LRGB01002740">
    <property type="protein sequence ID" value="KZS06414.1"/>
    <property type="molecule type" value="Genomic_DNA"/>
</dbReference>
<proteinExistence type="predicted"/>
<accession>A0A162D3H7</accession>
<comment type="caution">
    <text evidence="1">The sequence shown here is derived from an EMBL/GenBank/DDBJ whole genome shotgun (WGS) entry which is preliminary data.</text>
</comment>
<sequence length="72" mass="7868">MMVKFKAAAAAFTCAHLPISWPPPFIYVGHIYASKMDLLDSTSPQSTRKCNTALADVPSNLSAQQDRRGNKT</sequence>
<gene>
    <name evidence="1" type="ORF">APZ42_030144</name>
</gene>
<organism evidence="1 2">
    <name type="scientific">Daphnia magna</name>
    <dbReference type="NCBI Taxonomy" id="35525"/>
    <lineage>
        <taxon>Eukaryota</taxon>
        <taxon>Metazoa</taxon>
        <taxon>Ecdysozoa</taxon>
        <taxon>Arthropoda</taxon>
        <taxon>Crustacea</taxon>
        <taxon>Branchiopoda</taxon>
        <taxon>Diplostraca</taxon>
        <taxon>Cladocera</taxon>
        <taxon>Anomopoda</taxon>
        <taxon>Daphniidae</taxon>
        <taxon>Daphnia</taxon>
    </lineage>
</organism>
<dbReference type="AlphaFoldDB" id="A0A162D3H7"/>
<name>A0A162D3H7_9CRUS</name>
<dbReference type="Proteomes" id="UP000076858">
    <property type="component" value="Unassembled WGS sequence"/>
</dbReference>
<evidence type="ECO:0000313" key="2">
    <source>
        <dbReference type="Proteomes" id="UP000076858"/>
    </source>
</evidence>
<protein>
    <submittedName>
        <fullName evidence="1">Uncharacterized protein</fullName>
    </submittedName>
</protein>
<keyword evidence="2" id="KW-1185">Reference proteome</keyword>